<evidence type="ECO:0000313" key="1">
    <source>
        <dbReference type="EMBL" id="GFY06067.1"/>
    </source>
</evidence>
<dbReference type="AlphaFoldDB" id="A0A8X6V5Y3"/>
<reference evidence="1" key="1">
    <citation type="submission" date="2020-08" db="EMBL/GenBank/DDBJ databases">
        <title>Multicomponent nature underlies the extraordinary mechanical properties of spider dragline silk.</title>
        <authorList>
            <person name="Kono N."/>
            <person name="Nakamura H."/>
            <person name="Mori M."/>
            <person name="Yoshida Y."/>
            <person name="Ohtoshi R."/>
            <person name="Malay A.D."/>
            <person name="Moran D.A.P."/>
            <person name="Tomita M."/>
            <person name="Numata K."/>
            <person name="Arakawa K."/>
        </authorList>
    </citation>
    <scope>NUCLEOTIDE SEQUENCE</scope>
</reference>
<keyword evidence="2" id="KW-1185">Reference proteome</keyword>
<sequence length="69" mass="7944">MGEKIFSCKYLPIPRLTTSAGEASSTAMIQACNQVVNHTLWDLAHSRRRQGSYLADRDEYRDQELNRDK</sequence>
<gene>
    <name evidence="1" type="ORF">TNCV_3863711</name>
</gene>
<dbReference type="Proteomes" id="UP000887159">
    <property type="component" value="Unassembled WGS sequence"/>
</dbReference>
<comment type="caution">
    <text evidence="1">The sequence shown here is derived from an EMBL/GenBank/DDBJ whole genome shotgun (WGS) entry which is preliminary data.</text>
</comment>
<dbReference type="EMBL" id="BMAU01021256">
    <property type="protein sequence ID" value="GFY06067.1"/>
    <property type="molecule type" value="Genomic_DNA"/>
</dbReference>
<protein>
    <submittedName>
        <fullName evidence="1">Uncharacterized protein</fullName>
    </submittedName>
</protein>
<organism evidence="1 2">
    <name type="scientific">Trichonephila clavipes</name>
    <name type="common">Golden silk orbweaver</name>
    <name type="synonym">Nephila clavipes</name>
    <dbReference type="NCBI Taxonomy" id="2585209"/>
    <lineage>
        <taxon>Eukaryota</taxon>
        <taxon>Metazoa</taxon>
        <taxon>Ecdysozoa</taxon>
        <taxon>Arthropoda</taxon>
        <taxon>Chelicerata</taxon>
        <taxon>Arachnida</taxon>
        <taxon>Araneae</taxon>
        <taxon>Araneomorphae</taxon>
        <taxon>Entelegynae</taxon>
        <taxon>Araneoidea</taxon>
        <taxon>Nephilidae</taxon>
        <taxon>Trichonephila</taxon>
    </lineage>
</organism>
<accession>A0A8X6V5Y3</accession>
<name>A0A8X6V5Y3_TRICX</name>
<proteinExistence type="predicted"/>
<evidence type="ECO:0000313" key="2">
    <source>
        <dbReference type="Proteomes" id="UP000887159"/>
    </source>
</evidence>